<dbReference type="AlphaFoldDB" id="A0A2W7QY73"/>
<gene>
    <name evidence="8" type="ORF">LY56_00874</name>
</gene>
<dbReference type="RefSeq" id="WP_071470756.1">
    <property type="nucleotide sequence ID" value="NZ_MEHT01000045.1"/>
</dbReference>
<evidence type="ECO:0000256" key="1">
    <source>
        <dbReference type="ARBA" id="ARBA00022448"/>
    </source>
</evidence>
<dbReference type="STRING" id="121821.GCA_001870675_02976"/>
<dbReference type="GO" id="GO:0009055">
    <property type="term" value="F:electron transfer activity"/>
    <property type="evidence" value="ECO:0007669"/>
    <property type="project" value="InterPro"/>
</dbReference>
<reference evidence="8 9" key="1">
    <citation type="submission" date="2018-06" db="EMBL/GenBank/DDBJ databases">
        <title>Genomic Encyclopedia of Archaeal and Bacterial Type Strains, Phase II (KMG-II): from individual species to whole genera.</title>
        <authorList>
            <person name="Goeker M."/>
        </authorList>
    </citation>
    <scope>NUCLEOTIDE SEQUENCE [LARGE SCALE GENOMIC DNA]</scope>
    <source>
        <strain evidence="8 9">DSM 13087</strain>
    </source>
</reference>
<dbReference type="PANTHER" id="PTHR37823:SF1">
    <property type="entry name" value="CYTOCHROME C-553-LIKE"/>
    <property type="match status" value="1"/>
</dbReference>
<dbReference type="InterPro" id="IPR051811">
    <property type="entry name" value="Cytochrome_c550/c551-like"/>
</dbReference>
<comment type="caution">
    <text evidence="8">The sequence shown here is derived from an EMBL/GenBank/DDBJ whole genome shotgun (WGS) entry which is preliminary data.</text>
</comment>
<protein>
    <submittedName>
        <fullName evidence="8">Cytochrome c2</fullName>
    </submittedName>
</protein>
<keyword evidence="4" id="KW-0249">Electron transport</keyword>
<keyword evidence="1" id="KW-0813">Transport</keyword>
<proteinExistence type="predicted"/>
<keyword evidence="3 6" id="KW-0479">Metal-binding</keyword>
<organism evidence="8 9">
    <name type="scientific">Roseinatronobacter thiooxidans</name>
    <dbReference type="NCBI Taxonomy" id="121821"/>
    <lineage>
        <taxon>Bacteria</taxon>
        <taxon>Pseudomonadati</taxon>
        <taxon>Pseudomonadota</taxon>
        <taxon>Alphaproteobacteria</taxon>
        <taxon>Rhodobacterales</taxon>
        <taxon>Paracoccaceae</taxon>
        <taxon>Roseinatronobacter</taxon>
    </lineage>
</organism>
<sequence length="135" mass="13967">MKPVLLAGLVALGAGAGVYLLSGDKGGDSGSVMVNVTVPPLDAEQQAGAAAYAQNCASCHGENGAGRDGVGPPLVHIIYEPSHHADGAFYVAVQLGVRAHHWNFGDMPRQTHVTEGEIAQIIAYIRALQRANGID</sequence>
<dbReference type="InterPro" id="IPR036909">
    <property type="entry name" value="Cyt_c-like_dom_sf"/>
</dbReference>
<dbReference type="PANTHER" id="PTHR37823">
    <property type="entry name" value="CYTOCHROME C-553-LIKE"/>
    <property type="match status" value="1"/>
</dbReference>
<dbReference type="GO" id="GO:0020037">
    <property type="term" value="F:heme binding"/>
    <property type="evidence" value="ECO:0007669"/>
    <property type="project" value="InterPro"/>
</dbReference>
<dbReference type="PROSITE" id="PS51007">
    <property type="entry name" value="CYTC"/>
    <property type="match status" value="1"/>
</dbReference>
<feature type="domain" description="Cytochrome c" evidence="7">
    <location>
        <begin position="43"/>
        <end position="129"/>
    </location>
</feature>
<evidence type="ECO:0000313" key="9">
    <source>
        <dbReference type="Proteomes" id="UP000249364"/>
    </source>
</evidence>
<keyword evidence="9" id="KW-1185">Reference proteome</keyword>
<evidence type="ECO:0000256" key="5">
    <source>
        <dbReference type="ARBA" id="ARBA00023004"/>
    </source>
</evidence>
<evidence type="ECO:0000313" key="8">
    <source>
        <dbReference type="EMBL" id="PZX46669.1"/>
    </source>
</evidence>
<evidence type="ECO:0000259" key="7">
    <source>
        <dbReference type="PROSITE" id="PS51007"/>
    </source>
</evidence>
<dbReference type="Proteomes" id="UP000249364">
    <property type="component" value="Unassembled WGS sequence"/>
</dbReference>
<accession>A0A2W7QY73</accession>
<evidence type="ECO:0000256" key="4">
    <source>
        <dbReference type="ARBA" id="ARBA00022982"/>
    </source>
</evidence>
<evidence type="ECO:0000256" key="2">
    <source>
        <dbReference type="ARBA" id="ARBA00022617"/>
    </source>
</evidence>
<dbReference type="InterPro" id="IPR009056">
    <property type="entry name" value="Cyt_c-like_dom"/>
</dbReference>
<evidence type="ECO:0000256" key="3">
    <source>
        <dbReference type="ARBA" id="ARBA00022723"/>
    </source>
</evidence>
<dbReference type="Gene3D" id="1.10.760.10">
    <property type="entry name" value="Cytochrome c-like domain"/>
    <property type="match status" value="1"/>
</dbReference>
<dbReference type="SUPFAM" id="SSF46626">
    <property type="entry name" value="Cytochrome c"/>
    <property type="match status" value="1"/>
</dbReference>
<keyword evidence="5 6" id="KW-0408">Iron</keyword>
<keyword evidence="2 6" id="KW-0349">Heme</keyword>
<dbReference type="GO" id="GO:0046872">
    <property type="term" value="F:metal ion binding"/>
    <property type="evidence" value="ECO:0007669"/>
    <property type="project" value="UniProtKB-KW"/>
</dbReference>
<dbReference type="EMBL" id="QKZQ01000003">
    <property type="protein sequence ID" value="PZX46669.1"/>
    <property type="molecule type" value="Genomic_DNA"/>
</dbReference>
<dbReference type="Pfam" id="PF00034">
    <property type="entry name" value="Cytochrom_C"/>
    <property type="match status" value="1"/>
</dbReference>
<name>A0A2W7QY73_9RHOB</name>
<dbReference type="OrthoDB" id="7854060at2"/>
<evidence type="ECO:0000256" key="6">
    <source>
        <dbReference type="PROSITE-ProRule" id="PRU00433"/>
    </source>
</evidence>